<evidence type="ECO:0000256" key="1">
    <source>
        <dbReference type="SAM" id="MobiDB-lite"/>
    </source>
</evidence>
<evidence type="ECO:0000259" key="3">
    <source>
        <dbReference type="Pfam" id="PF08044"/>
    </source>
</evidence>
<comment type="caution">
    <text evidence="4">The sequence shown here is derived from an EMBL/GenBank/DDBJ whole genome shotgun (WGS) entry which is preliminary data.</text>
</comment>
<name>A0A7W7RPW1_9ACTN</name>
<protein>
    <submittedName>
        <fullName evidence="4">Putative membrane protein</fullName>
    </submittedName>
</protein>
<feature type="region of interest" description="Disordered" evidence="1">
    <location>
        <begin position="64"/>
        <end position="85"/>
    </location>
</feature>
<keyword evidence="5" id="KW-1185">Reference proteome</keyword>
<dbReference type="PANTHER" id="PTHR40763">
    <property type="entry name" value="MEMBRANE PROTEIN-RELATED"/>
    <property type="match status" value="1"/>
</dbReference>
<reference evidence="4 5" key="1">
    <citation type="submission" date="2020-08" db="EMBL/GenBank/DDBJ databases">
        <title>Sequencing the genomes of 1000 actinobacteria strains.</title>
        <authorList>
            <person name="Klenk H.-P."/>
        </authorList>
    </citation>
    <scope>NUCLEOTIDE SEQUENCE [LARGE SCALE GENOMIC DNA]</scope>
    <source>
        <strain evidence="4 5">DSM 43023</strain>
    </source>
</reference>
<feature type="transmembrane region" description="Helical" evidence="2">
    <location>
        <begin position="123"/>
        <end position="156"/>
    </location>
</feature>
<organism evidence="4 5">
    <name type="scientific">Streptosporangium album</name>
    <dbReference type="NCBI Taxonomy" id="47479"/>
    <lineage>
        <taxon>Bacteria</taxon>
        <taxon>Bacillati</taxon>
        <taxon>Actinomycetota</taxon>
        <taxon>Actinomycetes</taxon>
        <taxon>Streptosporangiales</taxon>
        <taxon>Streptosporangiaceae</taxon>
        <taxon>Streptosporangium</taxon>
    </lineage>
</organism>
<keyword evidence="2" id="KW-1133">Transmembrane helix</keyword>
<accession>A0A7W7RPW1</accession>
<dbReference type="EMBL" id="JACHJU010000001">
    <property type="protein sequence ID" value="MBB4935961.1"/>
    <property type="molecule type" value="Genomic_DNA"/>
</dbReference>
<dbReference type="Pfam" id="PF08044">
    <property type="entry name" value="DUF1707"/>
    <property type="match status" value="1"/>
</dbReference>
<keyword evidence="2" id="KW-0812">Transmembrane</keyword>
<dbReference type="PANTHER" id="PTHR40763:SF5">
    <property type="entry name" value="MEMBRANE PROTEIN"/>
    <property type="match status" value="1"/>
</dbReference>
<feature type="domain" description="DUF1707" evidence="3">
    <location>
        <begin position="7"/>
        <end position="59"/>
    </location>
</feature>
<dbReference type="Proteomes" id="UP000534286">
    <property type="component" value="Unassembled WGS sequence"/>
</dbReference>
<gene>
    <name evidence="4" type="ORF">FHR32_000266</name>
</gene>
<evidence type="ECO:0000313" key="5">
    <source>
        <dbReference type="Proteomes" id="UP000534286"/>
    </source>
</evidence>
<sequence>MTSREDLRIGDAEREAAMTALREHYAQGRLTHEELDERIERTLSARTGRDLALAAADLPDLYGSGPQDDGDAHGPRGRAHGWAGEWHGGHGRRGYGRIRMGAHPASWHHHGMGRRGGPPGFPLVLLALVATVAIAGFGALKFVFLAWLVMGVVGVLRHRRGHSPRYRG</sequence>
<proteinExistence type="predicted"/>
<dbReference type="RefSeq" id="WP_184752225.1">
    <property type="nucleotide sequence ID" value="NZ_BAABEK010000084.1"/>
</dbReference>
<evidence type="ECO:0000313" key="4">
    <source>
        <dbReference type="EMBL" id="MBB4935961.1"/>
    </source>
</evidence>
<keyword evidence="2" id="KW-0472">Membrane</keyword>
<dbReference type="InterPro" id="IPR012551">
    <property type="entry name" value="DUF1707_SHOCT-like"/>
</dbReference>
<evidence type="ECO:0000256" key="2">
    <source>
        <dbReference type="SAM" id="Phobius"/>
    </source>
</evidence>
<dbReference type="AlphaFoldDB" id="A0A7W7RPW1"/>